<dbReference type="STRING" id="1051891.A0A0C3KI04"/>
<reference evidence="1 2" key="1">
    <citation type="submission" date="2014-04" db="EMBL/GenBank/DDBJ databases">
        <authorList>
            <consortium name="DOE Joint Genome Institute"/>
            <person name="Kuo A."/>
            <person name="Girlanda M."/>
            <person name="Perotto S."/>
            <person name="Kohler A."/>
            <person name="Nagy L.G."/>
            <person name="Floudas D."/>
            <person name="Copeland A."/>
            <person name="Barry K.W."/>
            <person name="Cichocki N."/>
            <person name="Veneault-Fourrey C."/>
            <person name="LaButti K."/>
            <person name="Lindquist E.A."/>
            <person name="Lipzen A."/>
            <person name="Lundell T."/>
            <person name="Morin E."/>
            <person name="Murat C."/>
            <person name="Sun H."/>
            <person name="Tunlid A."/>
            <person name="Henrissat B."/>
            <person name="Grigoriev I.V."/>
            <person name="Hibbett D.S."/>
            <person name="Martin F."/>
            <person name="Nordberg H.P."/>
            <person name="Cantor M.N."/>
            <person name="Hua S.X."/>
        </authorList>
    </citation>
    <scope>NUCLEOTIDE SEQUENCE [LARGE SCALE GENOMIC DNA]</scope>
    <source>
        <strain evidence="1 2">MUT 4182</strain>
    </source>
</reference>
<name>A0A0C3KI04_9AGAM</name>
<dbReference type="AlphaFoldDB" id="A0A0C3KI04"/>
<protein>
    <submittedName>
        <fullName evidence="1">Uncharacterized protein</fullName>
    </submittedName>
</protein>
<dbReference type="EMBL" id="KN823149">
    <property type="protein sequence ID" value="KIO21113.1"/>
    <property type="molecule type" value="Genomic_DNA"/>
</dbReference>
<accession>A0A0C3KI04</accession>
<sequence>MVASNANLPREMLEKEFCVRFVTSSPNVSPMELMRSVKESILNASQEGIRVFDCINRKEVILRPYALFFPGDNPMQAEHCSQAGLGCNYFCRTCKVGGTRAFKASDEGFALLFLPGVQRTVDETKMNIQGTLNLLVTKGAQKKVQTAVATHGTRDSLTTGAVEAVISKGKAMQKKNKDLSETQILAELKQELSRHAPEINPLLNMPGIDIHQDTPTEILHTVLLGVVKYFWGQTIVILKKARSMDVFQAHLASVNSDGLNIPKICARYMCMYSGSLIGKHFKTIAQVMEFTIYDLVPKDVLQAWRAIRTLVSLLWYTEILDVPSYISLIL</sequence>
<reference evidence="2" key="2">
    <citation type="submission" date="2015-01" db="EMBL/GenBank/DDBJ databases">
        <title>Evolutionary Origins and Diversification of the Mycorrhizal Mutualists.</title>
        <authorList>
            <consortium name="DOE Joint Genome Institute"/>
            <consortium name="Mycorrhizal Genomics Consortium"/>
            <person name="Kohler A."/>
            <person name="Kuo A."/>
            <person name="Nagy L.G."/>
            <person name="Floudas D."/>
            <person name="Copeland A."/>
            <person name="Barry K.W."/>
            <person name="Cichocki N."/>
            <person name="Veneault-Fourrey C."/>
            <person name="LaButti K."/>
            <person name="Lindquist E.A."/>
            <person name="Lipzen A."/>
            <person name="Lundell T."/>
            <person name="Morin E."/>
            <person name="Murat C."/>
            <person name="Riley R."/>
            <person name="Ohm R."/>
            <person name="Sun H."/>
            <person name="Tunlid A."/>
            <person name="Henrissat B."/>
            <person name="Grigoriev I.V."/>
            <person name="Hibbett D.S."/>
            <person name="Martin F."/>
        </authorList>
    </citation>
    <scope>NUCLEOTIDE SEQUENCE [LARGE SCALE GENOMIC DNA]</scope>
    <source>
        <strain evidence="2">MUT 4182</strain>
    </source>
</reference>
<dbReference type="Proteomes" id="UP000054248">
    <property type="component" value="Unassembled WGS sequence"/>
</dbReference>
<organism evidence="1 2">
    <name type="scientific">Tulasnella calospora MUT 4182</name>
    <dbReference type="NCBI Taxonomy" id="1051891"/>
    <lineage>
        <taxon>Eukaryota</taxon>
        <taxon>Fungi</taxon>
        <taxon>Dikarya</taxon>
        <taxon>Basidiomycota</taxon>
        <taxon>Agaricomycotina</taxon>
        <taxon>Agaricomycetes</taxon>
        <taxon>Cantharellales</taxon>
        <taxon>Tulasnellaceae</taxon>
        <taxon>Tulasnella</taxon>
    </lineage>
</organism>
<evidence type="ECO:0000313" key="1">
    <source>
        <dbReference type="EMBL" id="KIO21113.1"/>
    </source>
</evidence>
<gene>
    <name evidence="1" type="ORF">M407DRAFT_15855</name>
</gene>
<dbReference type="PANTHER" id="PTHR31912:SF34">
    <property type="entry name" value="NOTOCHORD-RELATED PROTEIN"/>
    <property type="match status" value="1"/>
</dbReference>
<evidence type="ECO:0000313" key="2">
    <source>
        <dbReference type="Proteomes" id="UP000054248"/>
    </source>
</evidence>
<dbReference type="OrthoDB" id="2246127at2759"/>
<keyword evidence="2" id="KW-1185">Reference proteome</keyword>
<dbReference type="PANTHER" id="PTHR31912">
    <property type="entry name" value="IP13529P"/>
    <property type="match status" value="1"/>
</dbReference>
<proteinExistence type="predicted"/>
<dbReference type="HOGENOM" id="CLU_004591_0_0_1"/>